<proteinExistence type="inferred from homology"/>
<dbReference type="EMBL" id="AGJL01000002">
    <property type="protein sequence ID" value="EHP89541.1"/>
    <property type="molecule type" value="Genomic_DNA"/>
</dbReference>
<gene>
    <name evidence="2" type="ORF">MetfoDRAFT_0137</name>
</gene>
<reference evidence="2 3" key="1">
    <citation type="submission" date="2011-09" db="EMBL/GenBank/DDBJ databases">
        <title>The draft genome of Methanotorris formicicus Mc-S-70.</title>
        <authorList>
            <consortium name="US DOE Joint Genome Institute (JGI-PGF)"/>
            <person name="Lucas S."/>
            <person name="Han J."/>
            <person name="Lapidus A."/>
            <person name="Cheng J.-F."/>
            <person name="Goodwin L."/>
            <person name="Pitluck S."/>
            <person name="Peters L."/>
            <person name="Land M.L."/>
            <person name="Hauser L."/>
            <person name="Sieprawska-Lupa M."/>
            <person name="Takai K."/>
            <person name="Miyazaki J."/>
            <person name="Whitman W."/>
            <person name="Woyke T.J."/>
        </authorList>
    </citation>
    <scope>NUCLEOTIDE SEQUENCE [LARGE SCALE GENOMIC DNA]</scope>
    <source>
        <strain evidence="2 3">Mc-S-70</strain>
    </source>
</reference>
<sequence>MFFYISLYVIKIIGDEIMDFKNKLLIGVVHLKPLPASYLYDGNFDEVVEHAINEAKKLEEGNFDALIIENFNDMPFSKESEKITISAMTVIGKEIKKEVSIPIGVNVLRNDALSAYSIAYTIKGDFIRVNVLTGVVFTDQGIIEGIANELFNLKKRVPSNIKIFADVHVKHATHFNEFEEAILDTVERGLADAIIVSGKRTDSEVDLEKVKKAKELSPSLF</sequence>
<accession>H1KWG4</accession>
<dbReference type="PANTHER" id="PTHR21381:SF3">
    <property type="entry name" value="SGC REGION PROTEIN SGCQ-RELATED"/>
    <property type="match status" value="1"/>
</dbReference>
<dbReference type="NCBIfam" id="TIGR00259">
    <property type="entry name" value="thylakoid_BtpA"/>
    <property type="match status" value="1"/>
</dbReference>
<dbReference type="PATRIC" id="fig|647171.4.peg.135"/>
<dbReference type="SUPFAM" id="SSF51366">
    <property type="entry name" value="Ribulose-phoshate binding barrel"/>
    <property type="match status" value="1"/>
</dbReference>
<dbReference type="AlphaFoldDB" id="H1KWG4"/>
<comment type="similarity">
    <text evidence="1">Belongs to the BtpA family.</text>
</comment>
<dbReference type="PANTHER" id="PTHR21381">
    <property type="entry name" value="ZGC:162297"/>
    <property type="match status" value="1"/>
</dbReference>
<comment type="caution">
    <text evidence="2">The sequence shown here is derived from an EMBL/GenBank/DDBJ whole genome shotgun (WGS) entry which is preliminary data.</text>
</comment>
<dbReference type="Proteomes" id="UP000003706">
    <property type="component" value="Unassembled WGS sequence"/>
</dbReference>
<dbReference type="CDD" id="cd04722">
    <property type="entry name" value="TIM_phosphate_binding"/>
    <property type="match status" value="1"/>
</dbReference>
<organism evidence="2 3">
    <name type="scientific">Methanotorris formicicus Mc-S-70</name>
    <dbReference type="NCBI Taxonomy" id="647171"/>
    <lineage>
        <taxon>Archaea</taxon>
        <taxon>Methanobacteriati</taxon>
        <taxon>Methanobacteriota</taxon>
        <taxon>Methanomada group</taxon>
        <taxon>Methanococci</taxon>
        <taxon>Methanococcales</taxon>
        <taxon>Methanocaldococcaceae</taxon>
        <taxon>Methanotorris</taxon>
    </lineage>
</organism>
<evidence type="ECO:0000313" key="3">
    <source>
        <dbReference type="Proteomes" id="UP000003706"/>
    </source>
</evidence>
<keyword evidence="3" id="KW-1185">Reference proteome</keyword>
<dbReference type="InterPro" id="IPR011060">
    <property type="entry name" value="RibuloseP-bd_barrel"/>
</dbReference>
<dbReference type="STRING" id="647171.MetfoDRAFT_0137"/>
<name>H1KWG4_9EURY</name>
<evidence type="ECO:0000256" key="1">
    <source>
        <dbReference type="ARBA" id="ARBA00006007"/>
    </source>
</evidence>
<dbReference type="InterPro" id="IPR005137">
    <property type="entry name" value="BtpA"/>
</dbReference>
<evidence type="ECO:0000313" key="2">
    <source>
        <dbReference type="EMBL" id="EHP89541.1"/>
    </source>
</evidence>
<protein>
    <submittedName>
        <fullName evidence="2">Photosystem I assembly BtpA</fullName>
    </submittedName>
</protein>
<dbReference type="Pfam" id="PF03437">
    <property type="entry name" value="BtpA"/>
    <property type="match status" value="1"/>
</dbReference>